<organism evidence="1 2">
    <name type="scientific">Fusarium decemcellulare</name>
    <dbReference type="NCBI Taxonomy" id="57161"/>
    <lineage>
        <taxon>Eukaryota</taxon>
        <taxon>Fungi</taxon>
        <taxon>Dikarya</taxon>
        <taxon>Ascomycota</taxon>
        <taxon>Pezizomycotina</taxon>
        <taxon>Sordariomycetes</taxon>
        <taxon>Hypocreomycetidae</taxon>
        <taxon>Hypocreales</taxon>
        <taxon>Nectriaceae</taxon>
        <taxon>Fusarium</taxon>
        <taxon>Fusarium decemcellulare species complex</taxon>
    </lineage>
</organism>
<reference evidence="1" key="1">
    <citation type="submission" date="2022-08" db="EMBL/GenBank/DDBJ databases">
        <title>Genome Sequence of Fusarium decemcellulare.</title>
        <authorList>
            <person name="Buettner E."/>
        </authorList>
    </citation>
    <scope>NUCLEOTIDE SEQUENCE</scope>
    <source>
        <strain evidence="1">Babe19</strain>
    </source>
</reference>
<comment type="caution">
    <text evidence="1">The sequence shown here is derived from an EMBL/GenBank/DDBJ whole genome shotgun (WGS) entry which is preliminary data.</text>
</comment>
<protein>
    <submittedName>
        <fullName evidence="1">Uncharacterized protein</fullName>
    </submittedName>
</protein>
<dbReference type="EMBL" id="JANRMS010001988">
    <property type="protein sequence ID" value="KAJ3524963.1"/>
    <property type="molecule type" value="Genomic_DNA"/>
</dbReference>
<name>A0ACC1RR20_9HYPO</name>
<dbReference type="Proteomes" id="UP001148629">
    <property type="component" value="Unassembled WGS sequence"/>
</dbReference>
<accession>A0ACC1RR20</accession>
<proteinExistence type="predicted"/>
<evidence type="ECO:0000313" key="2">
    <source>
        <dbReference type="Proteomes" id="UP001148629"/>
    </source>
</evidence>
<keyword evidence="2" id="KW-1185">Reference proteome</keyword>
<gene>
    <name evidence="1" type="ORF">NM208_g11843</name>
</gene>
<sequence length="385" mass="43196">MSRQIEQALLSLMPTYGSDLPPALLELAASLLAQSRHRASTLKAEEEIARLYACANIACDRLKITLDLPPIEPRPPIPPRIYKRLYAHLDNILPNSASTPSRTASGRVRTPSSRFRDVGSSPASGSRPLPSRGTPTKDQSLAQFRTPSKGEPGTPTKSTGKKQAVSSEHSLHPWIKPTTRFLCEETDHKKLNPTILAGMELIVTPEGRRTEDEWVLQNVTALFAAIYFFVTMRVRALASGEAIDREGYVPLRKDILALLTRARKEVTVRGLDEEDAWDGWKTLKTKEFDDAVARVNERGWLTGDWYQGIADVVKLTQRSQLDDVEMLDEETMPKMQVKKADTMFQDKYDLLSEAKRTDYMHWKEDMFAKIALLTTAGAAMEVDTK</sequence>
<evidence type="ECO:0000313" key="1">
    <source>
        <dbReference type="EMBL" id="KAJ3524963.1"/>
    </source>
</evidence>